<name>A0A6L9VYM9_9ACTN</name>
<sequence>MEQWEHLKFVVQRAGGARQFVIEPSVPDVQLPEASDYNVLKVLNDLGGLGWQLVAIDTANDTYWMKRRVPESDGVPHISFGV</sequence>
<comment type="caution">
    <text evidence="1">The sequence shown here is derived from an EMBL/GenBank/DDBJ whole genome shotgun (WGS) entry which is preliminary data.</text>
</comment>
<gene>
    <name evidence="1" type="ORF">GCU60_03770</name>
</gene>
<evidence type="ECO:0000313" key="2">
    <source>
        <dbReference type="Proteomes" id="UP000479241"/>
    </source>
</evidence>
<proteinExistence type="predicted"/>
<accession>A0A6L9VYM9</accession>
<dbReference type="EMBL" id="JAAGWG010000004">
    <property type="protein sequence ID" value="NEK84885.1"/>
    <property type="molecule type" value="Genomic_DNA"/>
</dbReference>
<dbReference type="RefSeq" id="WP_163202360.1">
    <property type="nucleotide sequence ID" value="NZ_JAAGWG010000004.1"/>
</dbReference>
<protein>
    <recommendedName>
        <fullName evidence="3">DUF4177 domain-containing protein</fullName>
    </recommendedName>
</protein>
<dbReference type="AlphaFoldDB" id="A0A6L9VYM9"/>
<evidence type="ECO:0000313" key="1">
    <source>
        <dbReference type="EMBL" id="NEK84885.1"/>
    </source>
</evidence>
<dbReference type="Proteomes" id="UP000479241">
    <property type="component" value="Unassembled WGS sequence"/>
</dbReference>
<evidence type="ECO:0008006" key="3">
    <source>
        <dbReference type="Google" id="ProtNLM"/>
    </source>
</evidence>
<reference evidence="1 2" key="1">
    <citation type="submission" date="2019-12" db="EMBL/GenBank/DDBJ databases">
        <title>the WGS of Blastococcus saxobsidens 67B17.</title>
        <authorList>
            <person name="Jiang Z."/>
        </authorList>
    </citation>
    <scope>NUCLEOTIDE SEQUENCE [LARGE SCALE GENOMIC DNA]</scope>
    <source>
        <strain evidence="1 2">67B17</strain>
    </source>
</reference>
<organism evidence="1 2">
    <name type="scientific">Blastococcus saxobsidens</name>
    <dbReference type="NCBI Taxonomy" id="138336"/>
    <lineage>
        <taxon>Bacteria</taxon>
        <taxon>Bacillati</taxon>
        <taxon>Actinomycetota</taxon>
        <taxon>Actinomycetes</taxon>
        <taxon>Geodermatophilales</taxon>
        <taxon>Geodermatophilaceae</taxon>
        <taxon>Blastococcus</taxon>
    </lineage>
</organism>